<name>F7XPJ3_METZD</name>
<dbReference type="PROSITE" id="PS50975">
    <property type="entry name" value="ATP_GRASP"/>
    <property type="match status" value="1"/>
</dbReference>
<dbReference type="GO" id="GO:0005524">
    <property type="term" value="F:ATP binding"/>
    <property type="evidence" value="ECO:0007669"/>
    <property type="project" value="UniProtKB-UniRule"/>
</dbReference>
<organism evidence="6 7">
    <name type="scientific">Methanosalsum zhilinae (strain DSM 4017 / NBRC 107636 / OCM 62 / WeN5)</name>
    <name type="common">Methanohalophilus zhilinae</name>
    <dbReference type="NCBI Taxonomy" id="679901"/>
    <lineage>
        <taxon>Archaea</taxon>
        <taxon>Methanobacteriati</taxon>
        <taxon>Methanobacteriota</taxon>
        <taxon>Stenosarchaea group</taxon>
        <taxon>Methanomicrobia</taxon>
        <taxon>Methanosarcinales</taxon>
        <taxon>Methanosarcinaceae</taxon>
        <taxon>Methanosalsum</taxon>
    </lineage>
</organism>
<sequence>MINMNEIAIIVTEPDDWTASSLMDSVKVYGGKPIAVNLSTVQCRIDRSSTCSAEEIDIFSMDGIIVRDIGSGTLDEMAFRSDILVQAQEMGIPVINSPESIQKAANKYYSTHLFSKAGLPHPPTRAVQDLDSAMNVVEEFRDCIIKPIFGYKGMDILRIRNGIIISQDGRTDRSLQIENVMDRIIENRGVVYIQKFIENPGRDIRCFVVGGSVAGAILRNAQPGSWISNLSQGSIPEKYIPSEHIKEMACRAAETIGTVFSGVDIIEGPNGPVILEINATPSGAGIYRAWGINVSDHIVRYLFETIK</sequence>
<gene>
    <name evidence="6" type="ordered locus">Mzhil_1580</name>
</gene>
<evidence type="ECO:0000256" key="1">
    <source>
        <dbReference type="ARBA" id="ARBA00022723"/>
    </source>
</evidence>
<evidence type="ECO:0000259" key="5">
    <source>
        <dbReference type="PROSITE" id="PS50975"/>
    </source>
</evidence>
<dbReference type="PANTHER" id="PTHR21621:SF0">
    <property type="entry name" value="BETA-CITRYLGLUTAMATE SYNTHASE B-RELATED"/>
    <property type="match status" value="1"/>
</dbReference>
<dbReference type="HOGENOM" id="CLU_054353_2_0_2"/>
<dbReference type="PANTHER" id="PTHR21621">
    <property type="entry name" value="RIBOSOMAL PROTEIN S6 MODIFICATION PROTEIN"/>
    <property type="match status" value="1"/>
</dbReference>
<dbReference type="InterPro" id="IPR053432">
    <property type="entry name" value="THMPT_Glu_ligase"/>
</dbReference>
<evidence type="ECO:0000256" key="2">
    <source>
        <dbReference type="ARBA" id="ARBA00022741"/>
    </source>
</evidence>
<keyword evidence="1" id="KW-0479">Metal-binding</keyword>
<dbReference type="KEGG" id="mzh:Mzhil_1580"/>
<reference evidence="6 7" key="1">
    <citation type="submission" date="2010-07" db="EMBL/GenBank/DDBJ databases">
        <title>The complete genome of Methanosalsum zhilinae DSM 4017.</title>
        <authorList>
            <consortium name="US DOE Joint Genome Institute (JGI-PGF)"/>
            <person name="Lucas S."/>
            <person name="Copeland A."/>
            <person name="Lapidus A."/>
            <person name="Glavina del Rio T."/>
            <person name="Dalin E."/>
            <person name="Tice H."/>
            <person name="Bruce D."/>
            <person name="Goodwin L."/>
            <person name="Pitluck S."/>
            <person name="Kyrpides N."/>
            <person name="Mavromatis K."/>
            <person name="Ovchinnikova G."/>
            <person name="Daligault H."/>
            <person name="Detter J.C."/>
            <person name="Han C."/>
            <person name="Tapia R."/>
            <person name="Larimer F."/>
            <person name="Land M."/>
            <person name="Hauser L."/>
            <person name="Markowitz V."/>
            <person name="Cheng J.-F."/>
            <person name="Hugenholtz P."/>
            <person name="Woyke T."/>
            <person name="Wu D."/>
            <person name="Spring S."/>
            <person name="Schueler E."/>
            <person name="Brambilla E."/>
            <person name="Klenk H.-P."/>
            <person name="Eisen J.A."/>
        </authorList>
    </citation>
    <scope>NUCLEOTIDE SEQUENCE [LARGE SCALE GENOMIC DNA]</scope>
    <source>
        <strain evidence="7">DSM 4017 / NBRC 107636 / OCM 62 / WeN5</strain>
    </source>
</reference>
<evidence type="ECO:0000256" key="3">
    <source>
        <dbReference type="ARBA" id="ARBA00022840"/>
    </source>
</evidence>
<dbReference type="Gene3D" id="3.40.50.20">
    <property type="match status" value="1"/>
</dbReference>
<evidence type="ECO:0000313" key="7">
    <source>
        <dbReference type="Proteomes" id="UP000006622"/>
    </source>
</evidence>
<keyword evidence="6" id="KW-0436">Ligase</keyword>
<dbReference type="GO" id="GO:0046872">
    <property type="term" value="F:metal ion binding"/>
    <property type="evidence" value="ECO:0007669"/>
    <property type="project" value="UniProtKB-KW"/>
</dbReference>
<dbReference type="InterPro" id="IPR011761">
    <property type="entry name" value="ATP-grasp"/>
</dbReference>
<keyword evidence="3 4" id="KW-0067">ATP-binding</keyword>
<dbReference type="Pfam" id="PF08443">
    <property type="entry name" value="RimK"/>
    <property type="match status" value="1"/>
</dbReference>
<dbReference type="InterPro" id="IPR004666">
    <property type="entry name" value="Rp_bS6_RimK/Lys_biosynth_LsyX"/>
</dbReference>
<keyword evidence="2 4" id="KW-0547">Nucleotide-binding</keyword>
<dbReference type="STRING" id="679901.Mzhil_1580"/>
<evidence type="ECO:0000313" key="6">
    <source>
        <dbReference type="EMBL" id="AEH61418.1"/>
    </source>
</evidence>
<dbReference type="Gene3D" id="3.30.470.20">
    <property type="entry name" value="ATP-grasp fold, B domain"/>
    <property type="match status" value="1"/>
</dbReference>
<dbReference type="InterPro" id="IPR013651">
    <property type="entry name" value="ATP-grasp_RimK-type"/>
</dbReference>
<dbReference type="AlphaFoldDB" id="F7XPJ3"/>
<dbReference type="NCBIfam" id="NF040720">
    <property type="entry name" value="MptN_Meth"/>
    <property type="match status" value="1"/>
</dbReference>
<dbReference type="SUPFAM" id="SSF56059">
    <property type="entry name" value="Glutathione synthetase ATP-binding domain-like"/>
    <property type="match status" value="1"/>
</dbReference>
<keyword evidence="7" id="KW-1185">Reference proteome</keyword>
<dbReference type="EMBL" id="CP002101">
    <property type="protein sequence ID" value="AEH61418.1"/>
    <property type="molecule type" value="Genomic_DNA"/>
</dbReference>
<dbReference type="GO" id="GO:0016879">
    <property type="term" value="F:ligase activity, forming carbon-nitrogen bonds"/>
    <property type="evidence" value="ECO:0007669"/>
    <property type="project" value="TreeGrafter"/>
</dbReference>
<feature type="domain" description="ATP-grasp" evidence="5">
    <location>
        <begin position="111"/>
        <end position="303"/>
    </location>
</feature>
<protein>
    <submittedName>
        <fullName evidence="6">Alpha-L-glutamate ligase, RimK family</fullName>
    </submittedName>
</protein>
<evidence type="ECO:0000256" key="4">
    <source>
        <dbReference type="PROSITE-ProRule" id="PRU00409"/>
    </source>
</evidence>
<dbReference type="NCBIfam" id="TIGR00768">
    <property type="entry name" value="rimK_fam"/>
    <property type="match status" value="1"/>
</dbReference>
<dbReference type="Proteomes" id="UP000006622">
    <property type="component" value="Chromosome"/>
</dbReference>
<dbReference type="GO" id="GO:0005737">
    <property type="term" value="C:cytoplasm"/>
    <property type="evidence" value="ECO:0007669"/>
    <property type="project" value="TreeGrafter"/>
</dbReference>
<proteinExistence type="predicted"/>
<accession>F7XPJ3</accession>